<proteinExistence type="predicted"/>
<evidence type="ECO:0000313" key="2">
    <source>
        <dbReference type="EMBL" id="MBE9396333.1"/>
    </source>
</evidence>
<evidence type="ECO:0000313" key="3">
    <source>
        <dbReference type="Proteomes" id="UP000640333"/>
    </source>
</evidence>
<name>A0A8J7JXH1_9GAMM</name>
<feature type="region of interest" description="Disordered" evidence="1">
    <location>
        <begin position="14"/>
        <end position="49"/>
    </location>
</feature>
<evidence type="ECO:0000256" key="1">
    <source>
        <dbReference type="SAM" id="MobiDB-lite"/>
    </source>
</evidence>
<comment type="caution">
    <text evidence="2">The sequence shown here is derived from an EMBL/GenBank/DDBJ whole genome shotgun (WGS) entry which is preliminary data.</text>
</comment>
<dbReference type="AlphaFoldDB" id="A0A8J7JXH1"/>
<dbReference type="Proteomes" id="UP000640333">
    <property type="component" value="Unassembled WGS sequence"/>
</dbReference>
<organism evidence="2 3">
    <name type="scientific">Pontibacterium sinense</name>
    <dbReference type="NCBI Taxonomy" id="2781979"/>
    <lineage>
        <taxon>Bacteria</taxon>
        <taxon>Pseudomonadati</taxon>
        <taxon>Pseudomonadota</taxon>
        <taxon>Gammaproteobacteria</taxon>
        <taxon>Oceanospirillales</taxon>
        <taxon>Oceanospirillaceae</taxon>
        <taxon>Pontibacterium</taxon>
    </lineage>
</organism>
<protein>
    <submittedName>
        <fullName evidence="2">Uncharacterized protein</fullName>
    </submittedName>
</protein>
<dbReference type="EMBL" id="JADEYS010000002">
    <property type="protein sequence ID" value="MBE9396333.1"/>
    <property type="molecule type" value="Genomic_DNA"/>
</dbReference>
<sequence length="602" mass="66453">MKLDSAGLQNAITNQLSSLRTQSQPADDSSKTQMLSGKTRTDTVSLSNTGPTFGESEYIAFEGDVHVLIVERSEKAGRMESVLDRLSDTQQNTLIDTDLIQDEGFLALAEELNDDELSKLANGIEGLRTPPQQSGFTAELSAGKNTENLIATLTGLNGETRSRVLDEVDRHAAKIPPRNTSETYQPTGQLSPPRGAAPADDLHNFVQTVTHVGDVAKTLDTLAQFSDSQQSDVLHVFGKDAELGSRLAEQLSDRSKTTKDTTLNYLGGLAAKADPYLSAMTQAVVPPGEDHYAVPQHDNLSSDTLMGMIESSVGMLENYDFSDEQVTQMSTQLKAMDASDQRAYIAITETGLDQLIGADSQRPADMETNEEVMATVDALRSDVTVRETVFMARMGEQRDTGSDEDRNYYQVKQPGTGERDQETLIKVLATDAWVNRNNEDVDLSTRAMHLAENLTELGADARDQQVHDLNRLIQQQVPLIELSDDYLQKDTQDFQARTNALATTQDMEALRDAEQAVIPEQREAFWQAASMAGDEVDQLVELLNKTPADMGEKMLSFLSEEAEQIQNGEKTDEQGRESVHELINFFESNLETDDRQRYLEGL</sequence>
<reference evidence="2" key="1">
    <citation type="submission" date="2020-10" db="EMBL/GenBank/DDBJ databases">
        <title>Bacterium isolated from coastal waters sediment.</title>
        <authorList>
            <person name="Chen R.-J."/>
            <person name="Lu D.-C."/>
            <person name="Zhu K.-L."/>
            <person name="Du Z.-J."/>
        </authorList>
    </citation>
    <scope>NUCLEOTIDE SEQUENCE</scope>
    <source>
        <strain evidence="2">N1Y112</strain>
    </source>
</reference>
<accession>A0A8J7JXH1</accession>
<feature type="region of interest" description="Disordered" evidence="1">
    <location>
        <begin position="170"/>
        <end position="198"/>
    </location>
</feature>
<dbReference type="RefSeq" id="WP_193951877.1">
    <property type="nucleotide sequence ID" value="NZ_JADEYS010000002.1"/>
</dbReference>
<gene>
    <name evidence="2" type="ORF">IOQ59_03565</name>
</gene>
<feature type="compositionally biased region" description="Polar residues" evidence="1">
    <location>
        <begin position="178"/>
        <end position="190"/>
    </location>
</feature>
<keyword evidence="3" id="KW-1185">Reference proteome</keyword>